<sequence length="1080" mass="113896">MDTNTELAPPVVAVVVVHEPEDGFDEVLEALAGQDYPNLRWLFLVAGDPDGLPSRIRERVPGAFVRAVVDNPGYGAAANEALHLVDGDNGFLLLMHDDVALDPGATRLMVEELYRSNAGIVGPKLVLWDDPNVLQHVGLGVDRFGEIDPLVEPGEVDQEQHDAVRDVFALPSACLLVRADLFRALGGFDASAGFHGEDVDLCWRAHLSGARVVVVPAALGRHREGLGERRPDLAHGLMAAQHRVRTVATLTGRLALPVVLLQMLLLALLELVVGLFTGHLGEAFASLRATVGLVPRIPAIIRRRREVAELRQVPYREVAGLQIRGSARLASYLRTREQQHMAIDHSAVGSHRFTRNTGGQLAAWLAITVLALIGSRSFILHGVPAVGEFLRYPASARTLLGQYWSGWWGHGLGGGAPAPTGIGLLGVAGAVSLGHLGLLHTVAVLAWLPIGYYGAWRLMSIFPSSRARIVGLVVYAAVPLPYSALGAGRWSVVAAYGAAPWVLHLLRRFASIEPALTARADDDVADAFAKTDRREQVRVLAQLALLTAVVAAFAPAFAGIVALMGTALAIATVVARGRARAALALVAGAVIAAVIALIVNLPWISSLMAAHGWDAFVGSPTPTSGATDLVRILGFGVGPTQLGELAIALWLPVIVAPLLARGWRLTWASRGGVLAVSFVALAVVGAHDALPFRLPEMGLLLAPAALGLAMSAACAAAAFEQDVQGGSFGWRQPLAVLSGVAIALGVVPALAASANGHWDTPATVLLQPSQQFATDPPEGDYRTLFIGDGRIMPFAGWRFDSAGASGVSFAIVDDGPLSIGQHWAGVATVAERNVSTVMQLIGTNSTTRVGRLLAPYSIRYIVIPLVNGLDSTSTNPLPTPTGLVEGLTTQLDLRRLYTPPNYIAFENVAWIPTHSMLGPAAAVASQQAGPDVLAKVDIAGSQPAMVGMRSSGPGKGTLQAGTFHVAVPFDDHWQLRVGGATVSPHIAFGATMAFDIPAAGDATLAYHTDVTHYLAVLAQAAAWLALCVLASQMRWDWLRRRRSDIVTDDGPLLVLGDVPQVVVAADAADQTPDPAIEAHQ</sequence>
<evidence type="ECO:0000313" key="5">
    <source>
        <dbReference type="EMBL" id="CAB4883350.1"/>
    </source>
</evidence>
<feature type="transmembrane region" description="Helical" evidence="4">
    <location>
        <begin position="699"/>
        <end position="719"/>
    </location>
</feature>
<dbReference type="PANTHER" id="PTHR43179:SF12">
    <property type="entry name" value="GALACTOFURANOSYLTRANSFERASE GLFT2"/>
    <property type="match status" value="1"/>
</dbReference>
<evidence type="ECO:0000256" key="4">
    <source>
        <dbReference type="SAM" id="Phobius"/>
    </source>
</evidence>
<protein>
    <submittedName>
        <fullName evidence="5">Unannotated protein</fullName>
    </submittedName>
</protein>
<feature type="transmembrane region" description="Helical" evidence="4">
    <location>
        <begin position="469"/>
        <end position="492"/>
    </location>
</feature>
<keyword evidence="3" id="KW-0808">Transferase</keyword>
<dbReference type="Pfam" id="PF13641">
    <property type="entry name" value="Glyco_tranf_2_3"/>
    <property type="match status" value="1"/>
</dbReference>
<accession>A0A6J7EQ39</accession>
<dbReference type="AlphaFoldDB" id="A0A6J7EQ39"/>
<comment type="similarity">
    <text evidence="1">Belongs to the glycosyltransferase 2 family.</text>
</comment>
<evidence type="ECO:0000256" key="3">
    <source>
        <dbReference type="ARBA" id="ARBA00022679"/>
    </source>
</evidence>
<dbReference type="PANTHER" id="PTHR43179">
    <property type="entry name" value="RHAMNOSYLTRANSFERASE WBBL"/>
    <property type="match status" value="1"/>
</dbReference>
<evidence type="ECO:0000256" key="1">
    <source>
        <dbReference type="ARBA" id="ARBA00006739"/>
    </source>
</evidence>
<keyword evidence="2" id="KW-0328">Glycosyltransferase</keyword>
<feature type="transmembrane region" description="Helical" evidence="4">
    <location>
        <begin position="254"/>
        <end position="277"/>
    </location>
</feature>
<organism evidence="5">
    <name type="scientific">freshwater metagenome</name>
    <dbReference type="NCBI Taxonomy" id="449393"/>
    <lineage>
        <taxon>unclassified sequences</taxon>
        <taxon>metagenomes</taxon>
        <taxon>ecological metagenomes</taxon>
    </lineage>
</organism>
<keyword evidence="4" id="KW-1133">Transmembrane helix</keyword>
<feature type="transmembrane region" description="Helical" evidence="4">
    <location>
        <begin position="422"/>
        <end position="448"/>
    </location>
</feature>
<feature type="transmembrane region" description="Helical" evidence="4">
    <location>
        <begin position="667"/>
        <end position="687"/>
    </location>
</feature>
<gene>
    <name evidence="5" type="ORF">UFOPK3376_01782</name>
</gene>
<evidence type="ECO:0000256" key="2">
    <source>
        <dbReference type="ARBA" id="ARBA00022676"/>
    </source>
</evidence>
<feature type="transmembrane region" description="Helical" evidence="4">
    <location>
        <begin position="543"/>
        <end position="570"/>
    </location>
</feature>
<keyword evidence="4" id="KW-0812">Transmembrane</keyword>
<reference evidence="5" key="1">
    <citation type="submission" date="2020-05" db="EMBL/GenBank/DDBJ databases">
        <authorList>
            <person name="Chiriac C."/>
            <person name="Salcher M."/>
            <person name="Ghai R."/>
            <person name="Kavagutti S V."/>
        </authorList>
    </citation>
    <scope>NUCLEOTIDE SEQUENCE</scope>
</reference>
<feature type="transmembrane region" description="Helical" evidence="4">
    <location>
        <begin position="731"/>
        <end position="751"/>
    </location>
</feature>
<keyword evidence="4" id="KW-0472">Membrane</keyword>
<feature type="transmembrane region" description="Helical" evidence="4">
    <location>
        <begin position="642"/>
        <end position="660"/>
    </location>
</feature>
<dbReference type="InterPro" id="IPR029044">
    <property type="entry name" value="Nucleotide-diphossugar_trans"/>
</dbReference>
<dbReference type="EMBL" id="CAFBLP010000044">
    <property type="protein sequence ID" value="CAB4883350.1"/>
    <property type="molecule type" value="Genomic_DNA"/>
</dbReference>
<dbReference type="GO" id="GO:0016757">
    <property type="term" value="F:glycosyltransferase activity"/>
    <property type="evidence" value="ECO:0007669"/>
    <property type="project" value="UniProtKB-KW"/>
</dbReference>
<feature type="transmembrane region" description="Helical" evidence="4">
    <location>
        <begin position="582"/>
        <end position="604"/>
    </location>
</feature>
<feature type="transmembrane region" description="Helical" evidence="4">
    <location>
        <begin position="361"/>
        <end position="383"/>
    </location>
</feature>
<proteinExistence type="inferred from homology"/>
<name>A0A6J7EQ39_9ZZZZ</name>
<dbReference type="Gene3D" id="3.90.550.10">
    <property type="entry name" value="Spore Coat Polysaccharide Biosynthesis Protein SpsA, Chain A"/>
    <property type="match status" value="1"/>
</dbReference>
<dbReference type="SUPFAM" id="SSF53448">
    <property type="entry name" value="Nucleotide-diphospho-sugar transferases"/>
    <property type="match status" value="1"/>
</dbReference>